<evidence type="ECO:0000313" key="3">
    <source>
        <dbReference type="Proteomes" id="UP000659697"/>
    </source>
</evidence>
<feature type="signal peptide" evidence="1">
    <location>
        <begin position="1"/>
        <end position="32"/>
    </location>
</feature>
<accession>A0ABQ3L1L8</accession>
<evidence type="ECO:0000313" key="2">
    <source>
        <dbReference type="EMBL" id="GHG75692.1"/>
    </source>
</evidence>
<evidence type="ECO:0000256" key="1">
    <source>
        <dbReference type="SAM" id="SignalP"/>
    </source>
</evidence>
<organism evidence="2 3">
    <name type="scientific">Alishewanella longhuensis</name>
    <dbReference type="NCBI Taxonomy" id="1091037"/>
    <lineage>
        <taxon>Bacteria</taxon>
        <taxon>Pseudomonadati</taxon>
        <taxon>Pseudomonadota</taxon>
        <taxon>Gammaproteobacteria</taxon>
        <taxon>Alteromonadales</taxon>
        <taxon>Alteromonadaceae</taxon>
        <taxon>Alishewanella</taxon>
    </lineage>
</organism>
<dbReference type="Proteomes" id="UP000659697">
    <property type="component" value="Unassembled WGS sequence"/>
</dbReference>
<keyword evidence="3" id="KW-1185">Reference proteome</keyword>
<proteinExistence type="predicted"/>
<sequence length="119" mass="12958">MTLILKLEGIFMKKIVTCLVLSVGLSAVNAIAETDDEVVYSTEAYCLLSLAGAEQSYLTAYARKLGMTPSRSVCNNFKQIAEESTPKEWNYAGGRPYPGSAIRLSKSQIELLKASKTSN</sequence>
<reference evidence="3" key="1">
    <citation type="journal article" date="2019" name="Int. J. Syst. Evol. Microbiol.">
        <title>The Global Catalogue of Microorganisms (GCM) 10K type strain sequencing project: providing services to taxonomists for standard genome sequencing and annotation.</title>
        <authorList>
            <consortium name="The Broad Institute Genomics Platform"/>
            <consortium name="The Broad Institute Genome Sequencing Center for Infectious Disease"/>
            <person name="Wu L."/>
            <person name="Ma J."/>
        </authorList>
    </citation>
    <scope>NUCLEOTIDE SEQUENCE [LARGE SCALE GENOMIC DNA]</scope>
    <source>
        <strain evidence="3">CGMCC 1.7003</strain>
    </source>
</reference>
<gene>
    <name evidence="2" type="ORF">GCM10010919_30140</name>
</gene>
<dbReference type="EMBL" id="BNAO01000009">
    <property type="protein sequence ID" value="GHG75692.1"/>
    <property type="molecule type" value="Genomic_DNA"/>
</dbReference>
<keyword evidence="1" id="KW-0732">Signal</keyword>
<feature type="chain" id="PRO_5046456846" description="DUF3718 domain-containing protein" evidence="1">
    <location>
        <begin position="33"/>
        <end position="119"/>
    </location>
</feature>
<evidence type="ECO:0008006" key="4">
    <source>
        <dbReference type="Google" id="ProtNLM"/>
    </source>
</evidence>
<protein>
    <recommendedName>
        <fullName evidence="4">DUF3718 domain-containing protein</fullName>
    </recommendedName>
</protein>
<comment type="caution">
    <text evidence="2">The sequence shown here is derived from an EMBL/GenBank/DDBJ whole genome shotgun (WGS) entry which is preliminary data.</text>
</comment>
<name>A0ABQ3L1L8_9ALTE</name>